<dbReference type="InterPro" id="IPR049940">
    <property type="entry name" value="GluQ/Sye"/>
</dbReference>
<dbReference type="InterPro" id="IPR020058">
    <property type="entry name" value="Glu/Gln-tRNA-synth_Ib_cat-dom"/>
</dbReference>
<keyword evidence="6 7" id="KW-0030">Aminoacyl-tRNA synthetase</keyword>
<dbReference type="InterPro" id="IPR000924">
    <property type="entry name" value="Glu/Gln-tRNA-synth"/>
</dbReference>
<sequence length="312" mass="33922">MRDCSRFAPSTTGQAHPGTLLAALLCWLDARARGARLLLRLEDVDHTRSRPELSQAMGASLAWFGLDWDEVHEQSAHRQRHEQALDALAAQGRLYPCRCSRADRRRSGRRAPDGGFAYDNACRERPLPAGGWRASGDNLRARLDDEAIALRDESGFDLSQRPAHDMGDPVVLRRDGAIAYHLAVVVDDAAAGVTRVVRGRDLAASTATQVALQRLLGVPTPQYRHHMLLLEPHGGKLAKFHGAVGVDALAPHYSAPALCGVLAHAAGLRASPAPCRPADLVSDFDWGRVREDDRVMAWRAPALVLDPPLPPA</sequence>
<evidence type="ECO:0000256" key="4">
    <source>
        <dbReference type="ARBA" id="ARBA00022833"/>
    </source>
</evidence>
<accession>D0LIX7</accession>
<gene>
    <name evidence="9" type="ordered locus">Hoch_0365</name>
</gene>
<keyword evidence="3 7" id="KW-0547">Nucleotide-binding</keyword>
<dbReference type="OrthoDB" id="9807503at2"/>
<dbReference type="STRING" id="502025.Hoch_0365"/>
<keyword evidence="2" id="KW-0479">Metal-binding</keyword>
<dbReference type="EMBL" id="CP001804">
    <property type="protein sequence ID" value="ACY13006.1"/>
    <property type="molecule type" value="Genomic_DNA"/>
</dbReference>
<evidence type="ECO:0000256" key="5">
    <source>
        <dbReference type="ARBA" id="ARBA00022840"/>
    </source>
</evidence>
<organism evidence="9 10">
    <name type="scientific">Haliangium ochraceum (strain DSM 14365 / JCM 11303 / SMP-2)</name>
    <dbReference type="NCBI Taxonomy" id="502025"/>
    <lineage>
        <taxon>Bacteria</taxon>
        <taxon>Pseudomonadati</taxon>
        <taxon>Myxococcota</taxon>
        <taxon>Polyangia</taxon>
        <taxon>Haliangiales</taxon>
        <taxon>Kofleriaceae</taxon>
        <taxon>Haliangium</taxon>
    </lineage>
</organism>
<dbReference type="Gene3D" id="3.40.50.620">
    <property type="entry name" value="HUPs"/>
    <property type="match status" value="1"/>
</dbReference>
<dbReference type="InterPro" id="IPR014729">
    <property type="entry name" value="Rossmann-like_a/b/a_fold"/>
</dbReference>
<dbReference type="GO" id="GO:0004818">
    <property type="term" value="F:glutamate-tRNA ligase activity"/>
    <property type="evidence" value="ECO:0007669"/>
    <property type="project" value="UniProtKB-EC"/>
</dbReference>
<dbReference type="eggNOG" id="COG0008">
    <property type="taxonomic scope" value="Bacteria"/>
</dbReference>
<dbReference type="PANTHER" id="PTHR43311">
    <property type="entry name" value="GLUTAMATE--TRNA LIGASE"/>
    <property type="match status" value="1"/>
</dbReference>
<dbReference type="GO" id="GO:0005829">
    <property type="term" value="C:cytosol"/>
    <property type="evidence" value="ECO:0007669"/>
    <property type="project" value="TreeGrafter"/>
</dbReference>
<dbReference type="Pfam" id="PF00749">
    <property type="entry name" value="tRNA-synt_1c"/>
    <property type="match status" value="1"/>
</dbReference>
<evidence type="ECO:0000313" key="9">
    <source>
        <dbReference type="EMBL" id="ACY13006.1"/>
    </source>
</evidence>
<keyword evidence="1 7" id="KW-0436">Ligase</keyword>
<reference evidence="9 10" key="1">
    <citation type="journal article" date="2010" name="Stand. Genomic Sci.">
        <title>Complete genome sequence of Haliangium ochraceum type strain (SMP-2).</title>
        <authorList>
            <consortium name="US DOE Joint Genome Institute (JGI-PGF)"/>
            <person name="Ivanova N."/>
            <person name="Daum C."/>
            <person name="Lang E."/>
            <person name="Abt B."/>
            <person name="Kopitz M."/>
            <person name="Saunders E."/>
            <person name="Lapidus A."/>
            <person name="Lucas S."/>
            <person name="Glavina Del Rio T."/>
            <person name="Nolan M."/>
            <person name="Tice H."/>
            <person name="Copeland A."/>
            <person name="Cheng J.F."/>
            <person name="Chen F."/>
            <person name="Bruce D."/>
            <person name="Goodwin L."/>
            <person name="Pitluck S."/>
            <person name="Mavromatis K."/>
            <person name="Pati A."/>
            <person name="Mikhailova N."/>
            <person name="Chen A."/>
            <person name="Palaniappan K."/>
            <person name="Land M."/>
            <person name="Hauser L."/>
            <person name="Chang Y.J."/>
            <person name="Jeffries C.D."/>
            <person name="Detter J.C."/>
            <person name="Brettin T."/>
            <person name="Rohde M."/>
            <person name="Goker M."/>
            <person name="Bristow J."/>
            <person name="Markowitz V."/>
            <person name="Eisen J.A."/>
            <person name="Hugenholtz P."/>
            <person name="Kyrpides N.C."/>
            <person name="Klenk H.P."/>
        </authorList>
    </citation>
    <scope>NUCLEOTIDE SEQUENCE [LARGE SCALE GENOMIC DNA]</scope>
    <source>
        <strain evidence="10">DSM 14365 / CIP 107738 / JCM 11303 / AJ 13395 / SMP-2</strain>
    </source>
</reference>
<dbReference type="EC" id="6.1.1.17" evidence="9"/>
<evidence type="ECO:0000259" key="8">
    <source>
        <dbReference type="Pfam" id="PF00749"/>
    </source>
</evidence>
<dbReference type="PANTHER" id="PTHR43311:SF1">
    <property type="entry name" value="GLUTAMYL-Q TRNA(ASP) SYNTHETASE"/>
    <property type="match status" value="1"/>
</dbReference>
<feature type="domain" description="Glutamyl/glutaminyl-tRNA synthetase class Ib catalytic" evidence="8">
    <location>
        <begin position="6"/>
        <end position="246"/>
    </location>
</feature>
<evidence type="ECO:0000313" key="10">
    <source>
        <dbReference type="Proteomes" id="UP000001880"/>
    </source>
</evidence>
<evidence type="ECO:0000256" key="6">
    <source>
        <dbReference type="ARBA" id="ARBA00023146"/>
    </source>
</evidence>
<keyword evidence="7" id="KW-0648">Protein biosynthesis</keyword>
<dbReference type="GO" id="GO:0005524">
    <property type="term" value="F:ATP binding"/>
    <property type="evidence" value="ECO:0007669"/>
    <property type="project" value="UniProtKB-KW"/>
</dbReference>
<evidence type="ECO:0000256" key="1">
    <source>
        <dbReference type="ARBA" id="ARBA00022598"/>
    </source>
</evidence>
<comment type="similarity">
    <text evidence="7">Belongs to the class-I aminoacyl-tRNA synthetase family.</text>
</comment>
<evidence type="ECO:0000256" key="7">
    <source>
        <dbReference type="RuleBase" id="RU363037"/>
    </source>
</evidence>
<evidence type="ECO:0000256" key="3">
    <source>
        <dbReference type="ARBA" id="ARBA00022741"/>
    </source>
</evidence>
<dbReference type="HOGENOM" id="CLU_015768_0_3_7"/>
<dbReference type="AlphaFoldDB" id="D0LIX7"/>
<keyword evidence="5 7" id="KW-0067">ATP-binding</keyword>
<protein>
    <submittedName>
        <fullName evidence="9">Glutamate--tRNA ligase</fullName>
        <ecNumber evidence="9">6.1.1.17</ecNumber>
    </submittedName>
</protein>
<dbReference type="GO" id="GO:0006424">
    <property type="term" value="P:glutamyl-tRNA aminoacylation"/>
    <property type="evidence" value="ECO:0007669"/>
    <property type="project" value="TreeGrafter"/>
</dbReference>
<dbReference type="PRINTS" id="PR00987">
    <property type="entry name" value="TRNASYNTHGLU"/>
</dbReference>
<dbReference type="SUPFAM" id="SSF52374">
    <property type="entry name" value="Nucleotidylyl transferase"/>
    <property type="match status" value="1"/>
</dbReference>
<dbReference type="KEGG" id="hoh:Hoch_0365"/>
<keyword evidence="10" id="KW-1185">Reference proteome</keyword>
<dbReference type="RefSeq" id="WP_012825633.1">
    <property type="nucleotide sequence ID" value="NC_013440.1"/>
</dbReference>
<keyword evidence="4" id="KW-0862">Zinc</keyword>
<evidence type="ECO:0000256" key="2">
    <source>
        <dbReference type="ARBA" id="ARBA00022723"/>
    </source>
</evidence>
<name>D0LIX7_HALO1</name>
<dbReference type="Proteomes" id="UP000001880">
    <property type="component" value="Chromosome"/>
</dbReference>
<proteinExistence type="inferred from homology"/>